<dbReference type="PANTHER" id="PTHR38009:SF1">
    <property type="entry name" value="CONSERVED HYPOTHETICAL PHAGE TAIL PROTEIN"/>
    <property type="match status" value="1"/>
</dbReference>
<keyword evidence="2" id="KW-1185">Reference proteome</keyword>
<organism evidence="1 2">
    <name type="scientific">Roseivirga pacifica</name>
    <dbReference type="NCBI Taxonomy" id="1267423"/>
    <lineage>
        <taxon>Bacteria</taxon>
        <taxon>Pseudomonadati</taxon>
        <taxon>Bacteroidota</taxon>
        <taxon>Cytophagia</taxon>
        <taxon>Cytophagales</taxon>
        <taxon>Roseivirgaceae</taxon>
        <taxon>Roseivirga</taxon>
    </lineage>
</organism>
<dbReference type="OrthoDB" id="9799891at2"/>
<dbReference type="AlphaFoldDB" id="A0A1I0RS00"/>
<evidence type="ECO:0000313" key="2">
    <source>
        <dbReference type="Proteomes" id="UP000199437"/>
    </source>
</evidence>
<accession>A0A1I0RS00</accession>
<dbReference type="PANTHER" id="PTHR38009">
    <property type="entry name" value="CONSERVED HYPOTHETICAL PHAGE TAIL PROTEIN"/>
    <property type="match status" value="1"/>
</dbReference>
<protein>
    <submittedName>
        <fullName evidence="1">Conserved hypothetical phage tail region protein</fullName>
    </submittedName>
</protein>
<dbReference type="GeneID" id="99988701"/>
<sequence>MAKQADTPWYPATGFFFKIEIAGITDTSENSFKEVSGLSLELGSEKLTEGGVNNYIVELPTQVNASNLVLKRGTLSKKGPLVKWVEDSINTDYSKPLELKNINVKLFNQNGNPLITWTFNNARPVKYQVAELDAMKNEVLIETMEFTYTFYKRLYAN</sequence>
<proteinExistence type="predicted"/>
<gene>
    <name evidence="1" type="ORF">SAMN05216290_4037</name>
</gene>
<reference evidence="2" key="1">
    <citation type="submission" date="2016-10" db="EMBL/GenBank/DDBJ databases">
        <authorList>
            <person name="Varghese N."/>
            <person name="Submissions S."/>
        </authorList>
    </citation>
    <scope>NUCLEOTIDE SEQUENCE [LARGE SCALE GENOMIC DNA]</scope>
    <source>
        <strain evidence="2">CGMCC 1.12402</strain>
    </source>
</reference>
<dbReference type="Proteomes" id="UP000199437">
    <property type="component" value="Unassembled WGS sequence"/>
</dbReference>
<dbReference type="Pfam" id="PF06841">
    <property type="entry name" value="Phage_T4_gp19"/>
    <property type="match status" value="1"/>
</dbReference>
<dbReference type="InterPro" id="IPR010667">
    <property type="entry name" value="Phage_T4_Gp19"/>
</dbReference>
<dbReference type="STRING" id="1267423.SAMN05216290_4037"/>
<evidence type="ECO:0000313" key="1">
    <source>
        <dbReference type="EMBL" id="SEW44125.1"/>
    </source>
</evidence>
<dbReference type="GO" id="GO:0005198">
    <property type="term" value="F:structural molecule activity"/>
    <property type="evidence" value="ECO:0007669"/>
    <property type="project" value="InterPro"/>
</dbReference>
<dbReference type="NCBIfam" id="TIGR02241">
    <property type="entry name" value="conserved hypothetical phage tail region protein"/>
    <property type="match status" value="1"/>
</dbReference>
<dbReference type="InterPro" id="IPR011747">
    <property type="entry name" value="CHP02241"/>
</dbReference>
<name>A0A1I0RS00_9BACT</name>
<dbReference type="EMBL" id="FOIR01000006">
    <property type="protein sequence ID" value="SEW44125.1"/>
    <property type="molecule type" value="Genomic_DNA"/>
</dbReference>
<dbReference type="RefSeq" id="WP_090261263.1">
    <property type="nucleotide sequence ID" value="NZ_FOIR01000006.1"/>
</dbReference>